<reference evidence="2" key="1">
    <citation type="journal article" date="2019" name="Int. J. Syst. Evol. Microbiol.">
        <title>The Global Catalogue of Microorganisms (GCM) 10K type strain sequencing project: providing services to taxonomists for standard genome sequencing and annotation.</title>
        <authorList>
            <consortium name="The Broad Institute Genomics Platform"/>
            <consortium name="The Broad Institute Genome Sequencing Center for Infectious Disease"/>
            <person name="Wu L."/>
            <person name="Ma J."/>
        </authorList>
    </citation>
    <scope>NUCLEOTIDE SEQUENCE [LARGE SCALE GENOMIC DNA]</scope>
    <source>
        <strain evidence="2">CGMCC 1.15197</strain>
    </source>
</reference>
<gene>
    <name evidence="1" type="ORF">GCM10011383_18050</name>
</gene>
<dbReference type="Proteomes" id="UP000632273">
    <property type="component" value="Unassembled WGS sequence"/>
</dbReference>
<proteinExistence type="predicted"/>
<dbReference type="SUPFAM" id="SSF54909">
    <property type="entry name" value="Dimeric alpha+beta barrel"/>
    <property type="match status" value="1"/>
</dbReference>
<dbReference type="CDD" id="cd21650">
    <property type="entry name" value="CrtA-like"/>
    <property type="match status" value="1"/>
</dbReference>
<dbReference type="RefSeq" id="WP_229755175.1">
    <property type="nucleotide sequence ID" value="NZ_BMHT01000003.1"/>
</dbReference>
<evidence type="ECO:0000313" key="2">
    <source>
        <dbReference type="Proteomes" id="UP000632273"/>
    </source>
</evidence>
<keyword evidence="2" id="KW-1185">Reference proteome</keyword>
<comment type="caution">
    <text evidence="1">The sequence shown here is derived from an EMBL/GenBank/DDBJ whole genome shotgun (WGS) entry which is preliminary data.</text>
</comment>
<evidence type="ECO:0000313" key="1">
    <source>
        <dbReference type="EMBL" id="GGF07389.1"/>
    </source>
</evidence>
<evidence type="ECO:0008006" key="3">
    <source>
        <dbReference type="Google" id="ProtNLM"/>
    </source>
</evidence>
<dbReference type="InterPro" id="IPR011008">
    <property type="entry name" value="Dimeric_a/b-barrel"/>
</dbReference>
<accession>A0ABQ1TZD6</accession>
<sequence>MHTTLSIFGLKPGQARWGLAQMGTSQQPLHRVPGLGFFKLLGSGADNGFGFLPNLHRYGLMAVWESREAAEEFFTMHPLWQEYQRRSAEIWTAELAPLKSHGLWDGANPFDYQLENLGLDGPVAVLTRASIRLRKTPRFWKYVAPTSAAVAHAPGVLASIGLGELPIVRQATFSIWESAQAMQQYAYRGELHREVIQRTRQEGWYSEELFARFRVLRSAGTWDGRQLP</sequence>
<organism evidence="1 2">
    <name type="scientific">Hymenobacter cavernae</name>
    <dbReference type="NCBI Taxonomy" id="2044852"/>
    <lineage>
        <taxon>Bacteria</taxon>
        <taxon>Pseudomonadati</taxon>
        <taxon>Bacteroidota</taxon>
        <taxon>Cytophagia</taxon>
        <taxon>Cytophagales</taxon>
        <taxon>Hymenobacteraceae</taxon>
        <taxon>Hymenobacter</taxon>
    </lineage>
</organism>
<dbReference type="EMBL" id="BMHT01000003">
    <property type="protein sequence ID" value="GGF07389.1"/>
    <property type="molecule type" value="Genomic_DNA"/>
</dbReference>
<protein>
    <recommendedName>
        <fullName evidence="3">Spheroidene monooxygenase</fullName>
    </recommendedName>
</protein>
<name>A0ABQ1TZD6_9BACT</name>
<dbReference type="InterPro" id="IPR049574">
    <property type="entry name" value="CrtA-like"/>
</dbReference>